<reference evidence="1 2" key="1">
    <citation type="journal article" date="2019" name="Sci. Rep.">
        <title>Orb-weaving spider Araneus ventricosus genome elucidates the spidroin gene catalogue.</title>
        <authorList>
            <person name="Kono N."/>
            <person name="Nakamura H."/>
            <person name="Ohtoshi R."/>
            <person name="Moran D.A.P."/>
            <person name="Shinohara A."/>
            <person name="Yoshida Y."/>
            <person name="Fujiwara M."/>
            <person name="Mori M."/>
            <person name="Tomita M."/>
            <person name="Arakawa K."/>
        </authorList>
    </citation>
    <scope>NUCLEOTIDE SEQUENCE [LARGE SCALE GENOMIC DNA]</scope>
</reference>
<accession>A0A4Y2FQW2</accession>
<organism evidence="1 2">
    <name type="scientific">Araneus ventricosus</name>
    <name type="common">Orbweaver spider</name>
    <name type="synonym">Epeira ventricosa</name>
    <dbReference type="NCBI Taxonomy" id="182803"/>
    <lineage>
        <taxon>Eukaryota</taxon>
        <taxon>Metazoa</taxon>
        <taxon>Ecdysozoa</taxon>
        <taxon>Arthropoda</taxon>
        <taxon>Chelicerata</taxon>
        <taxon>Arachnida</taxon>
        <taxon>Araneae</taxon>
        <taxon>Araneomorphae</taxon>
        <taxon>Entelegynae</taxon>
        <taxon>Araneoidea</taxon>
        <taxon>Araneidae</taxon>
        <taxon>Araneus</taxon>
    </lineage>
</organism>
<dbReference type="AlphaFoldDB" id="A0A4Y2FQW2"/>
<dbReference type="Proteomes" id="UP000499080">
    <property type="component" value="Unassembled WGS sequence"/>
</dbReference>
<proteinExistence type="predicted"/>
<keyword evidence="2" id="KW-1185">Reference proteome</keyword>
<sequence length="125" mass="14446">MYWNYTVPGIRIGLIYLTGLALDTQIYFAFYCGPPNLDKLPAQHFQLFEVMLHNTGYNSAPGTSMRSLALDIFNVSQVRKVHKGSSVESGLTPVTIRFRSQEAKKPLRQYIFYRKYLYQMAKKIL</sequence>
<dbReference type="EMBL" id="BGPR01001046">
    <property type="protein sequence ID" value="GBM43880.1"/>
    <property type="molecule type" value="Genomic_DNA"/>
</dbReference>
<comment type="caution">
    <text evidence="1">The sequence shown here is derived from an EMBL/GenBank/DDBJ whole genome shotgun (WGS) entry which is preliminary data.</text>
</comment>
<name>A0A4Y2FQW2_ARAVE</name>
<protein>
    <submittedName>
        <fullName evidence="1">Uncharacterized protein</fullName>
    </submittedName>
</protein>
<evidence type="ECO:0000313" key="1">
    <source>
        <dbReference type="EMBL" id="GBM43880.1"/>
    </source>
</evidence>
<gene>
    <name evidence="1" type="ORF">AVEN_174448_1</name>
</gene>
<evidence type="ECO:0000313" key="2">
    <source>
        <dbReference type="Proteomes" id="UP000499080"/>
    </source>
</evidence>